<dbReference type="InParanoid" id="H2XPE4"/>
<evidence type="ECO:0000313" key="2">
    <source>
        <dbReference type="Proteomes" id="UP000008144"/>
    </source>
</evidence>
<accession>H2XPE4</accession>
<dbReference type="Proteomes" id="UP000008144">
    <property type="component" value="Chromosome 3"/>
</dbReference>
<keyword evidence="2" id="KW-1185">Reference proteome</keyword>
<reference evidence="1" key="2">
    <citation type="journal article" date="2008" name="Genome Biol.">
        <title>Improved genome assembly and evidence-based global gene model set for the chordate Ciona intestinalis: new insight into intron and operon populations.</title>
        <authorList>
            <person name="Satou Y."/>
            <person name="Mineta K."/>
            <person name="Ogasawara M."/>
            <person name="Sasakura Y."/>
            <person name="Shoguchi E."/>
            <person name="Ueno K."/>
            <person name="Yamada L."/>
            <person name="Matsumoto J."/>
            <person name="Wasserscheid J."/>
            <person name="Dewar K."/>
            <person name="Wiley G.B."/>
            <person name="Macmil S.L."/>
            <person name="Roe B.A."/>
            <person name="Zeller R.W."/>
            <person name="Hastings K.E."/>
            <person name="Lemaire P."/>
            <person name="Lindquist E."/>
            <person name="Endo T."/>
            <person name="Hotta K."/>
            <person name="Inaba K."/>
        </authorList>
    </citation>
    <scope>NUCLEOTIDE SEQUENCE [LARGE SCALE GENOMIC DNA]</scope>
    <source>
        <strain evidence="1">wild type</strain>
    </source>
</reference>
<dbReference type="AlphaFoldDB" id="H2XPE4"/>
<dbReference type="Ensembl" id="ENSCINT00000030721.1">
    <property type="protein sequence ID" value="ENSCINP00000031527.1"/>
    <property type="gene ID" value="ENSCING00000024658.1"/>
</dbReference>
<proteinExistence type="predicted"/>
<reference evidence="1" key="4">
    <citation type="submission" date="2025-09" db="UniProtKB">
        <authorList>
            <consortium name="Ensembl"/>
        </authorList>
    </citation>
    <scope>IDENTIFICATION</scope>
</reference>
<dbReference type="EMBL" id="EAAA01001825">
    <property type="status" value="NOT_ANNOTATED_CDS"/>
    <property type="molecule type" value="Genomic_DNA"/>
</dbReference>
<sequence length="71" mass="8253">TSPPFILYGKTYTETVKLIQIYKNTSYATYRNHNLIGNFQKFICVIISERWTVFNGIQKVNLCSVPSYNVL</sequence>
<evidence type="ECO:0000313" key="1">
    <source>
        <dbReference type="Ensembl" id="ENSCINP00000031527.1"/>
    </source>
</evidence>
<reference evidence="2" key="1">
    <citation type="journal article" date="2002" name="Science">
        <title>The draft genome of Ciona intestinalis: insights into chordate and vertebrate origins.</title>
        <authorList>
            <person name="Dehal P."/>
            <person name="Satou Y."/>
            <person name="Campbell R.K."/>
            <person name="Chapman J."/>
            <person name="Degnan B."/>
            <person name="De Tomaso A."/>
            <person name="Davidson B."/>
            <person name="Di Gregorio A."/>
            <person name="Gelpke M."/>
            <person name="Goodstein D.M."/>
            <person name="Harafuji N."/>
            <person name="Hastings K.E."/>
            <person name="Ho I."/>
            <person name="Hotta K."/>
            <person name="Huang W."/>
            <person name="Kawashima T."/>
            <person name="Lemaire P."/>
            <person name="Martinez D."/>
            <person name="Meinertzhagen I.A."/>
            <person name="Necula S."/>
            <person name="Nonaka M."/>
            <person name="Putnam N."/>
            <person name="Rash S."/>
            <person name="Saiga H."/>
            <person name="Satake M."/>
            <person name="Terry A."/>
            <person name="Yamada L."/>
            <person name="Wang H.G."/>
            <person name="Awazu S."/>
            <person name="Azumi K."/>
            <person name="Boore J."/>
            <person name="Branno M."/>
            <person name="Chin-Bow S."/>
            <person name="DeSantis R."/>
            <person name="Doyle S."/>
            <person name="Francino P."/>
            <person name="Keys D.N."/>
            <person name="Haga S."/>
            <person name="Hayashi H."/>
            <person name="Hino K."/>
            <person name="Imai K.S."/>
            <person name="Inaba K."/>
            <person name="Kano S."/>
            <person name="Kobayashi K."/>
            <person name="Kobayashi M."/>
            <person name="Lee B.I."/>
            <person name="Makabe K.W."/>
            <person name="Manohar C."/>
            <person name="Matassi G."/>
            <person name="Medina M."/>
            <person name="Mochizuki Y."/>
            <person name="Mount S."/>
            <person name="Morishita T."/>
            <person name="Miura S."/>
            <person name="Nakayama A."/>
            <person name="Nishizaka S."/>
            <person name="Nomoto H."/>
            <person name="Ohta F."/>
            <person name="Oishi K."/>
            <person name="Rigoutsos I."/>
            <person name="Sano M."/>
            <person name="Sasaki A."/>
            <person name="Sasakura Y."/>
            <person name="Shoguchi E."/>
            <person name="Shin-i T."/>
            <person name="Spagnuolo A."/>
            <person name="Stainier D."/>
            <person name="Suzuki M.M."/>
            <person name="Tassy O."/>
            <person name="Takatori N."/>
            <person name="Tokuoka M."/>
            <person name="Yagi K."/>
            <person name="Yoshizaki F."/>
            <person name="Wada S."/>
            <person name="Zhang C."/>
            <person name="Hyatt P.D."/>
            <person name="Larimer F."/>
            <person name="Detter C."/>
            <person name="Doggett N."/>
            <person name="Glavina T."/>
            <person name="Hawkins T."/>
            <person name="Richardson P."/>
            <person name="Lucas S."/>
            <person name="Kohara Y."/>
            <person name="Levine M."/>
            <person name="Satoh N."/>
            <person name="Rokhsar D.S."/>
        </authorList>
    </citation>
    <scope>NUCLEOTIDE SEQUENCE [LARGE SCALE GENOMIC DNA]</scope>
</reference>
<name>H2XPE4_CIOIN</name>
<reference evidence="1" key="3">
    <citation type="submission" date="2025-08" db="UniProtKB">
        <authorList>
            <consortium name="Ensembl"/>
        </authorList>
    </citation>
    <scope>IDENTIFICATION</scope>
</reference>
<dbReference type="HOGENOM" id="CLU_2746501_0_0_1"/>
<protein>
    <submittedName>
        <fullName evidence="1">Uncharacterized protein</fullName>
    </submittedName>
</protein>
<organism evidence="1 2">
    <name type="scientific">Ciona intestinalis</name>
    <name type="common">Transparent sea squirt</name>
    <name type="synonym">Ascidia intestinalis</name>
    <dbReference type="NCBI Taxonomy" id="7719"/>
    <lineage>
        <taxon>Eukaryota</taxon>
        <taxon>Metazoa</taxon>
        <taxon>Chordata</taxon>
        <taxon>Tunicata</taxon>
        <taxon>Ascidiacea</taxon>
        <taxon>Phlebobranchia</taxon>
        <taxon>Cionidae</taxon>
        <taxon>Ciona</taxon>
    </lineage>
</organism>